<dbReference type="AlphaFoldDB" id="A0A7R8A3I6"/>
<dbReference type="PANTHER" id="PTHR22604:SF105">
    <property type="entry name" value="TRANS-1,2-DIHYDROBENZENE-1,2-DIOL DEHYDROGENASE"/>
    <property type="match status" value="1"/>
</dbReference>
<name>A0A7R8A3I6_ASPKA</name>
<dbReference type="EC" id="1.1.1.179" evidence="3"/>
<evidence type="ECO:0000313" key="7">
    <source>
        <dbReference type="EMBL" id="BCS02873.1"/>
    </source>
</evidence>
<dbReference type="SUPFAM" id="SSF51735">
    <property type="entry name" value="NAD(P)-binding Rossmann-fold domains"/>
    <property type="match status" value="1"/>
</dbReference>
<evidence type="ECO:0000256" key="3">
    <source>
        <dbReference type="ARBA" id="ARBA00038984"/>
    </source>
</evidence>
<gene>
    <name evidence="7" type="ORF">AKAW2_61137A</name>
</gene>
<dbReference type="InterPro" id="IPR036291">
    <property type="entry name" value="NAD(P)-bd_dom_sf"/>
</dbReference>
<keyword evidence="2" id="KW-0560">Oxidoreductase</keyword>
<evidence type="ECO:0000256" key="2">
    <source>
        <dbReference type="ARBA" id="ARBA00023002"/>
    </source>
</evidence>
<evidence type="ECO:0000259" key="6">
    <source>
        <dbReference type="Pfam" id="PF01408"/>
    </source>
</evidence>
<dbReference type="PANTHER" id="PTHR22604">
    <property type="entry name" value="OXIDOREDUCTASES"/>
    <property type="match status" value="1"/>
</dbReference>
<evidence type="ECO:0000313" key="8">
    <source>
        <dbReference type="Proteomes" id="UP000661280"/>
    </source>
</evidence>
<dbReference type="OrthoDB" id="6417021at2759"/>
<dbReference type="Gene3D" id="3.30.360.10">
    <property type="entry name" value="Dihydrodipicolinate Reductase, domain 2"/>
    <property type="match status" value="1"/>
</dbReference>
<sequence>MRETDGQHQMRKSPAVCRCSPEQLMAGSTRLIQQCCPCYLYVPLPQCISNSLTEIYLNFSNSQQLLSMLFFDFLKRFYYAAVSSPTPRKRDDAIRIGLLGASSIAPLAIMLPALSHPEVIVAAVAARDPERARQYAEKYSIPIVHDTYQELLSDPTIDAVYIALPNSLHFEWALRSIQARKHVLLEKPSCSNADEARSLFRHPLVTAPNAPVLLEAFHYQFHPAWQAFLYQIDHLPWGATVEHVYSQQYLPKGYLEMDDIRFHYGLSGGCLMDLATYPLSCVRQVLGRGEHLNCIEALHRPLPVASDGYQPEPQIDAAIKATYATDSDKTAEIRGDLLFGGGFSFLPAAWSHSLPSFRWPKTEARTGEILLNEQNDEVRHFVRRKVTLWNHLIPTVYHRIDICDTHTLRRGEEVVKTWDVMEYAKAYNWPAGDVRAQTYQEWWTTWRCQLVEFVNRIKGRAGSGVWIDGEESIAQMEAIDDTYAQAGLLTRPTSAFEVAIDRDPGTNSLRPAYYYKMSIESK</sequence>
<comment type="catalytic activity">
    <reaction evidence="5">
        <text>D-xylose + NADP(+) = D-xylono-1,5-lactone + NADPH + H(+)</text>
        <dbReference type="Rhea" id="RHEA:22000"/>
        <dbReference type="ChEBI" id="CHEBI:15378"/>
        <dbReference type="ChEBI" id="CHEBI:15867"/>
        <dbReference type="ChEBI" id="CHEBI:53455"/>
        <dbReference type="ChEBI" id="CHEBI:57783"/>
        <dbReference type="ChEBI" id="CHEBI:58349"/>
        <dbReference type="EC" id="1.1.1.179"/>
    </reaction>
</comment>
<keyword evidence="8" id="KW-1185">Reference proteome</keyword>
<reference evidence="7" key="2">
    <citation type="submission" date="2021-02" db="EMBL/GenBank/DDBJ databases">
        <title>Aspergillus luchuensis mut. kawachii IFO 4304 genome sequence.</title>
        <authorList>
            <person name="Mori K."/>
            <person name="Kadooka C."/>
            <person name="Goto M."/>
            <person name="Futagami T."/>
        </authorList>
    </citation>
    <scope>NUCLEOTIDE SEQUENCE</scope>
    <source>
        <strain evidence="7">IFO 4308</strain>
    </source>
</reference>
<dbReference type="SUPFAM" id="SSF55347">
    <property type="entry name" value="Glyceraldehyde-3-phosphate dehydrogenase-like, C-terminal domain"/>
    <property type="match status" value="1"/>
</dbReference>
<dbReference type="GO" id="GO:0047837">
    <property type="term" value="F:D-xylose 1-dehydrogenase (NADP+) activity"/>
    <property type="evidence" value="ECO:0007669"/>
    <property type="project" value="UniProtKB-EC"/>
</dbReference>
<organism evidence="7 8">
    <name type="scientific">Aspergillus kawachii</name>
    <name type="common">White koji mold</name>
    <name type="synonym">Aspergillus awamori var. kawachi</name>
    <dbReference type="NCBI Taxonomy" id="1069201"/>
    <lineage>
        <taxon>Eukaryota</taxon>
        <taxon>Fungi</taxon>
        <taxon>Dikarya</taxon>
        <taxon>Ascomycota</taxon>
        <taxon>Pezizomycotina</taxon>
        <taxon>Eurotiomycetes</taxon>
        <taxon>Eurotiomycetidae</taxon>
        <taxon>Eurotiales</taxon>
        <taxon>Aspergillaceae</taxon>
        <taxon>Aspergillus</taxon>
        <taxon>Aspergillus subgen. Circumdati</taxon>
    </lineage>
</organism>
<dbReference type="EMBL" id="AP024430">
    <property type="protein sequence ID" value="BCS02873.1"/>
    <property type="molecule type" value="Genomic_DNA"/>
</dbReference>
<feature type="domain" description="Gfo/Idh/MocA-like oxidoreductase N-terminal" evidence="6">
    <location>
        <begin position="94"/>
        <end position="201"/>
    </location>
</feature>
<evidence type="ECO:0000256" key="5">
    <source>
        <dbReference type="ARBA" id="ARBA00049233"/>
    </source>
</evidence>
<proteinExistence type="inferred from homology"/>
<dbReference type="InterPro" id="IPR000683">
    <property type="entry name" value="Gfo/Idh/MocA-like_OxRdtase_N"/>
</dbReference>
<reference evidence="7" key="1">
    <citation type="submission" date="2021-01" db="EMBL/GenBank/DDBJ databases">
        <authorList>
            <consortium name="Aspergillus luchuensis mut. kawachii IFO 4304 genome sequencing consortium"/>
            <person name="Kazuki M."/>
            <person name="Futagami T."/>
        </authorList>
    </citation>
    <scope>NUCLEOTIDE SEQUENCE</scope>
    <source>
        <strain evidence="7">IFO 4308</strain>
    </source>
</reference>
<evidence type="ECO:0000256" key="4">
    <source>
        <dbReference type="ARBA" id="ARBA00042988"/>
    </source>
</evidence>
<evidence type="ECO:0000256" key="1">
    <source>
        <dbReference type="ARBA" id="ARBA00010928"/>
    </source>
</evidence>
<protein>
    <recommendedName>
        <fullName evidence="3">D-xylose 1-dehydrogenase (NADP(+), D-xylono-1,5-lactone-forming)</fullName>
        <ecNumber evidence="3">1.1.1.179</ecNumber>
    </recommendedName>
    <alternativeName>
        <fullName evidence="4">D-xylose-NADP dehydrogenase</fullName>
    </alternativeName>
</protein>
<dbReference type="GeneID" id="64964194"/>
<accession>A0A7R8A3I6</accession>
<dbReference type="GO" id="GO:0000166">
    <property type="term" value="F:nucleotide binding"/>
    <property type="evidence" value="ECO:0007669"/>
    <property type="project" value="InterPro"/>
</dbReference>
<dbReference type="Gene3D" id="3.40.50.720">
    <property type="entry name" value="NAD(P)-binding Rossmann-like Domain"/>
    <property type="match status" value="1"/>
</dbReference>
<dbReference type="Pfam" id="PF01408">
    <property type="entry name" value="GFO_IDH_MocA"/>
    <property type="match status" value="1"/>
</dbReference>
<dbReference type="InterPro" id="IPR050984">
    <property type="entry name" value="Gfo/Idh/MocA_domain"/>
</dbReference>
<comment type="similarity">
    <text evidence="1">Belongs to the Gfo/Idh/MocA family.</text>
</comment>
<dbReference type="Proteomes" id="UP000661280">
    <property type="component" value="Chromosome 6"/>
</dbReference>
<dbReference type="RefSeq" id="XP_041546635.1">
    <property type="nucleotide sequence ID" value="XM_041693340.1"/>
</dbReference>
<dbReference type="KEGG" id="aluc:AKAW2_61137A"/>